<keyword evidence="1" id="KW-0493">Microtubule</keyword>
<proteinExistence type="inferred from homology"/>
<evidence type="ECO:0000313" key="3">
    <source>
        <dbReference type="Proteomes" id="UP001295684"/>
    </source>
</evidence>
<organism evidence="2 3">
    <name type="scientific">Euplotes crassus</name>
    <dbReference type="NCBI Taxonomy" id="5936"/>
    <lineage>
        <taxon>Eukaryota</taxon>
        <taxon>Sar</taxon>
        <taxon>Alveolata</taxon>
        <taxon>Ciliophora</taxon>
        <taxon>Intramacronucleata</taxon>
        <taxon>Spirotrichea</taxon>
        <taxon>Hypotrichia</taxon>
        <taxon>Euplotida</taxon>
        <taxon>Euplotidae</taxon>
        <taxon>Moneuplotes</taxon>
    </lineage>
</organism>
<dbReference type="Gene3D" id="3.30.740.10">
    <property type="entry name" value="Protein Inhibitor Of Neuronal Nitric Oxide Synthase"/>
    <property type="match status" value="1"/>
</dbReference>
<sequence length="110" mass="13281">MSKLENLKVGSQKEKDFEIIEARFTYLDMEDKKRDFCIDLAKQAYKKKYDLELKYYRDMAKFMKEELDKKFEGSWHIIIGTHFGSFCTYEVKCIALFWLEHLGFLIFKHG</sequence>
<dbReference type="Proteomes" id="UP001295684">
    <property type="component" value="Unassembled WGS sequence"/>
</dbReference>
<dbReference type="GO" id="GO:0007017">
    <property type="term" value="P:microtubule-based process"/>
    <property type="evidence" value="ECO:0007669"/>
    <property type="project" value="InterPro"/>
</dbReference>
<comment type="subcellular location">
    <subcellularLocation>
        <location evidence="1">Cytoplasm</location>
        <location evidence="1">Cytoskeleton</location>
    </subcellularLocation>
</comment>
<dbReference type="PANTHER" id="PTHR11886:SF35">
    <property type="entry name" value="DYNEIN LIGHT CHAIN"/>
    <property type="match status" value="1"/>
</dbReference>
<comment type="caution">
    <text evidence="2">The sequence shown here is derived from an EMBL/GenBank/DDBJ whole genome shotgun (WGS) entry which is preliminary data.</text>
</comment>
<evidence type="ECO:0000256" key="1">
    <source>
        <dbReference type="RuleBase" id="RU365010"/>
    </source>
</evidence>
<dbReference type="InterPro" id="IPR037177">
    <property type="entry name" value="DLC_sf"/>
</dbReference>
<accession>A0AAD2DA89</accession>
<dbReference type="EMBL" id="CAMPGE010027639">
    <property type="protein sequence ID" value="CAI2385253.1"/>
    <property type="molecule type" value="Genomic_DNA"/>
</dbReference>
<dbReference type="SUPFAM" id="SSF54648">
    <property type="entry name" value="DLC"/>
    <property type="match status" value="1"/>
</dbReference>
<dbReference type="GO" id="GO:0005874">
    <property type="term" value="C:microtubule"/>
    <property type="evidence" value="ECO:0007669"/>
    <property type="project" value="UniProtKB-KW"/>
</dbReference>
<gene>
    <name evidence="2" type="ORF">ECRASSUSDP1_LOCUS26805</name>
</gene>
<dbReference type="PANTHER" id="PTHR11886">
    <property type="entry name" value="DYNEIN LIGHT CHAIN"/>
    <property type="match status" value="1"/>
</dbReference>
<dbReference type="GO" id="GO:0005868">
    <property type="term" value="C:cytoplasmic dynein complex"/>
    <property type="evidence" value="ECO:0007669"/>
    <property type="project" value="TreeGrafter"/>
</dbReference>
<keyword evidence="1" id="KW-0206">Cytoskeleton</keyword>
<protein>
    <recommendedName>
        <fullName evidence="1">Dynein light chain</fullName>
    </recommendedName>
</protein>
<dbReference type="AlphaFoldDB" id="A0AAD2DA89"/>
<keyword evidence="1" id="KW-0963">Cytoplasm</keyword>
<dbReference type="SMART" id="SM01375">
    <property type="entry name" value="Dynein_light"/>
    <property type="match status" value="1"/>
</dbReference>
<keyword evidence="1" id="KW-0505">Motor protein</keyword>
<name>A0AAD2DA89_EUPCR</name>
<reference evidence="2" key="1">
    <citation type="submission" date="2023-07" db="EMBL/GenBank/DDBJ databases">
        <authorList>
            <consortium name="AG Swart"/>
            <person name="Singh M."/>
            <person name="Singh A."/>
            <person name="Seah K."/>
            <person name="Emmerich C."/>
        </authorList>
    </citation>
    <scope>NUCLEOTIDE SEQUENCE</scope>
    <source>
        <strain evidence="2">DP1</strain>
    </source>
</reference>
<evidence type="ECO:0000313" key="2">
    <source>
        <dbReference type="EMBL" id="CAI2385253.1"/>
    </source>
</evidence>
<keyword evidence="1" id="KW-0243">Dynein</keyword>
<keyword evidence="3" id="KW-1185">Reference proteome</keyword>
<dbReference type="GO" id="GO:0045505">
    <property type="term" value="F:dynein intermediate chain binding"/>
    <property type="evidence" value="ECO:0007669"/>
    <property type="project" value="TreeGrafter"/>
</dbReference>
<dbReference type="Pfam" id="PF01221">
    <property type="entry name" value="Dynein_light"/>
    <property type="match status" value="1"/>
</dbReference>
<dbReference type="InterPro" id="IPR001372">
    <property type="entry name" value="Dynein_light_chain_typ-1/2"/>
</dbReference>
<comment type="similarity">
    <text evidence="1">Belongs to the dynein light chain family.</text>
</comment>